<organism evidence="1">
    <name type="scientific">Rhizophora mucronata</name>
    <name type="common">Asiatic mangrove</name>
    <dbReference type="NCBI Taxonomy" id="61149"/>
    <lineage>
        <taxon>Eukaryota</taxon>
        <taxon>Viridiplantae</taxon>
        <taxon>Streptophyta</taxon>
        <taxon>Embryophyta</taxon>
        <taxon>Tracheophyta</taxon>
        <taxon>Spermatophyta</taxon>
        <taxon>Magnoliopsida</taxon>
        <taxon>eudicotyledons</taxon>
        <taxon>Gunneridae</taxon>
        <taxon>Pentapetalae</taxon>
        <taxon>rosids</taxon>
        <taxon>fabids</taxon>
        <taxon>Malpighiales</taxon>
        <taxon>Rhizophoraceae</taxon>
        <taxon>Rhizophora</taxon>
    </lineage>
</organism>
<evidence type="ECO:0000313" key="1">
    <source>
        <dbReference type="EMBL" id="MBX66114.1"/>
    </source>
</evidence>
<sequence>MWYYNIWDMLKFPHCHPFCFVVFPSWLVGNETFSKEA</sequence>
<proteinExistence type="predicted"/>
<name>A0A2P2QGT1_RHIMU</name>
<dbReference type="EMBL" id="GGEC01085630">
    <property type="protein sequence ID" value="MBX66114.1"/>
    <property type="molecule type" value="Transcribed_RNA"/>
</dbReference>
<reference evidence="1" key="1">
    <citation type="submission" date="2018-02" db="EMBL/GenBank/DDBJ databases">
        <title>Rhizophora mucronata_Transcriptome.</title>
        <authorList>
            <person name="Meera S.P."/>
            <person name="Sreeshan A."/>
            <person name="Augustine A."/>
        </authorList>
    </citation>
    <scope>NUCLEOTIDE SEQUENCE</scope>
    <source>
        <tissue evidence="1">Leaf</tissue>
    </source>
</reference>
<accession>A0A2P2QGT1</accession>
<protein>
    <submittedName>
        <fullName evidence="1">Uncharacterized protein</fullName>
    </submittedName>
</protein>
<dbReference type="AlphaFoldDB" id="A0A2P2QGT1"/>